<evidence type="ECO:0000256" key="4">
    <source>
        <dbReference type="ARBA" id="ARBA00022475"/>
    </source>
</evidence>
<protein>
    <submittedName>
        <fullName evidence="10">Iron chelate uptake ABC transporter family permease subunit</fullName>
    </submittedName>
</protein>
<dbReference type="PANTHER" id="PTHR30472">
    <property type="entry name" value="FERRIC ENTEROBACTIN TRANSPORT SYSTEM PERMEASE PROTEIN"/>
    <property type="match status" value="1"/>
</dbReference>
<comment type="caution">
    <text evidence="10">The sequence shown here is derived from an EMBL/GenBank/DDBJ whole genome shotgun (WGS) entry which is preliminary data.</text>
</comment>
<dbReference type="GO" id="GO:0022857">
    <property type="term" value="F:transmembrane transporter activity"/>
    <property type="evidence" value="ECO:0007669"/>
    <property type="project" value="InterPro"/>
</dbReference>
<dbReference type="InterPro" id="IPR000522">
    <property type="entry name" value="ABC_transptr_permease_BtuC"/>
</dbReference>
<feature type="transmembrane region" description="Helical" evidence="9">
    <location>
        <begin position="181"/>
        <end position="202"/>
    </location>
</feature>
<dbReference type="AlphaFoldDB" id="A0A7X5F127"/>
<keyword evidence="6 9" id="KW-1133">Transmembrane helix</keyword>
<gene>
    <name evidence="10" type="ORF">GWI72_06030</name>
</gene>
<feature type="transmembrane region" description="Helical" evidence="9">
    <location>
        <begin position="306"/>
        <end position="332"/>
    </location>
</feature>
<reference evidence="11" key="1">
    <citation type="submission" date="2020-01" db="EMBL/GenBank/DDBJ databases">
        <authorList>
            <person name="Fang Y."/>
            <person name="Sun R."/>
            <person name="Nie L."/>
            <person name="He J."/>
            <person name="Hao L."/>
            <person name="Wang L."/>
            <person name="Su S."/>
            <person name="Lv E."/>
            <person name="Zhang Z."/>
            <person name="Xie R."/>
            <person name="Liu H."/>
        </authorList>
    </citation>
    <scope>NUCLEOTIDE SEQUENCE [LARGE SCALE GENOMIC DNA]</scope>
    <source>
        <strain evidence="11">XCT-53</strain>
    </source>
</reference>
<evidence type="ECO:0000256" key="9">
    <source>
        <dbReference type="SAM" id="Phobius"/>
    </source>
</evidence>
<evidence type="ECO:0000313" key="10">
    <source>
        <dbReference type="EMBL" id="NBN77825.1"/>
    </source>
</evidence>
<dbReference type="InterPro" id="IPR037294">
    <property type="entry name" value="ABC_BtuC-like"/>
</dbReference>
<evidence type="ECO:0000256" key="7">
    <source>
        <dbReference type="ARBA" id="ARBA00023136"/>
    </source>
</evidence>
<organism evidence="10 11">
    <name type="scientific">Pannonibacter tanglangensis</name>
    <dbReference type="NCBI Taxonomy" id="2750084"/>
    <lineage>
        <taxon>Bacteria</taxon>
        <taxon>Pseudomonadati</taxon>
        <taxon>Pseudomonadota</taxon>
        <taxon>Alphaproteobacteria</taxon>
        <taxon>Hyphomicrobiales</taxon>
        <taxon>Stappiaceae</taxon>
        <taxon>Pannonibacter</taxon>
    </lineage>
</organism>
<comment type="subcellular location">
    <subcellularLocation>
        <location evidence="1">Cell membrane</location>
        <topology evidence="1">Multi-pass membrane protein</topology>
    </subcellularLocation>
</comment>
<dbReference type="Proteomes" id="UP000586722">
    <property type="component" value="Unassembled WGS sequence"/>
</dbReference>
<feature type="region of interest" description="Disordered" evidence="8">
    <location>
        <begin position="32"/>
        <end position="52"/>
    </location>
</feature>
<dbReference type="EMBL" id="JAABLQ010000001">
    <property type="protein sequence ID" value="NBN77825.1"/>
    <property type="molecule type" value="Genomic_DNA"/>
</dbReference>
<evidence type="ECO:0000313" key="11">
    <source>
        <dbReference type="Proteomes" id="UP000586722"/>
    </source>
</evidence>
<evidence type="ECO:0000256" key="5">
    <source>
        <dbReference type="ARBA" id="ARBA00022692"/>
    </source>
</evidence>
<evidence type="ECO:0000256" key="3">
    <source>
        <dbReference type="ARBA" id="ARBA00022448"/>
    </source>
</evidence>
<dbReference type="PANTHER" id="PTHR30472:SF25">
    <property type="entry name" value="ABC TRANSPORTER PERMEASE PROTEIN MJ0876-RELATED"/>
    <property type="match status" value="1"/>
</dbReference>
<feature type="transmembrane region" description="Helical" evidence="9">
    <location>
        <begin position="377"/>
        <end position="394"/>
    </location>
</feature>
<keyword evidence="4" id="KW-1003">Cell membrane</keyword>
<feature type="transmembrane region" description="Helical" evidence="9">
    <location>
        <begin position="268"/>
        <end position="294"/>
    </location>
</feature>
<dbReference type="Gene3D" id="1.10.3470.10">
    <property type="entry name" value="ABC transporter involved in vitamin B12 uptake, BtuC"/>
    <property type="match status" value="1"/>
</dbReference>
<keyword evidence="7 9" id="KW-0472">Membrane</keyword>
<feature type="transmembrane region" description="Helical" evidence="9">
    <location>
        <begin position="155"/>
        <end position="175"/>
    </location>
</feature>
<keyword evidence="11" id="KW-1185">Reference proteome</keyword>
<dbReference type="Pfam" id="PF01032">
    <property type="entry name" value="FecCD"/>
    <property type="match status" value="1"/>
</dbReference>
<feature type="compositionally biased region" description="Low complexity" evidence="8">
    <location>
        <begin position="32"/>
        <end position="43"/>
    </location>
</feature>
<sequence>MSRSGAAVFEASAGAAATAVSGPSVPSGASAASAASGASVSGPRATARARPIEGDRAPRARIVLGCLALALVATALAALMTGATGLANPEAIRLMLAGERPQGDLLLMRDVIVLADIRLPRVIMAGLIGASLAVSGAVMQGLFRNPLADPGIVGVSSGAGLGAAAMIVLGGGLLAPVTALFGGHAVSFAAFLGGLATTALLYRIGTRGGSTHIATMLLAGIALGALAGAALGLLVFVADDRALRDLSFWGLGSVAGATWDKILTAGPVIALVLLLSPLLARALNALVLGEAAAGHLGVNVQRQKRLAIVAVAAATGASVAVSGGIGFVGIVVPHLLRLTIGPDHRYLLPGSALLGAILLIAADTVARTLVAPAELPIGILTALAGAPFFLWILLTRRGFSLG</sequence>
<feature type="transmembrane region" description="Helical" evidence="9">
    <location>
        <begin position="122"/>
        <end position="143"/>
    </location>
</feature>
<feature type="transmembrane region" description="Helical" evidence="9">
    <location>
        <begin position="62"/>
        <end position="87"/>
    </location>
</feature>
<dbReference type="GO" id="GO:0033214">
    <property type="term" value="P:siderophore-iron import into cell"/>
    <property type="evidence" value="ECO:0007669"/>
    <property type="project" value="TreeGrafter"/>
</dbReference>
<comment type="similarity">
    <text evidence="2">Belongs to the binding-protein-dependent transport system permease family. FecCD subfamily.</text>
</comment>
<evidence type="ECO:0000256" key="1">
    <source>
        <dbReference type="ARBA" id="ARBA00004651"/>
    </source>
</evidence>
<dbReference type="GO" id="GO:0005886">
    <property type="term" value="C:plasma membrane"/>
    <property type="evidence" value="ECO:0007669"/>
    <property type="project" value="UniProtKB-SubCell"/>
</dbReference>
<evidence type="ECO:0000256" key="8">
    <source>
        <dbReference type="SAM" id="MobiDB-lite"/>
    </source>
</evidence>
<accession>A0A7X5F127</accession>
<feature type="transmembrane region" description="Helical" evidence="9">
    <location>
        <begin position="214"/>
        <end position="238"/>
    </location>
</feature>
<keyword evidence="3" id="KW-0813">Transport</keyword>
<dbReference type="CDD" id="cd06550">
    <property type="entry name" value="TM_ABC_iron-siderophores_like"/>
    <property type="match status" value="1"/>
</dbReference>
<keyword evidence="5 9" id="KW-0812">Transmembrane</keyword>
<proteinExistence type="inferred from homology"/>
<name>A0A7X5F127_9HYPH</name>
<dbReference type="FunFam" id="1.10.3470.10:FF:000001">
    <property type="entry name" value="Vitamin B12 ABC transporter permease BtuC"/>
    <property type="match status" value="1"/>
</dbReference>
<dbReference type="SUPFAM" id="SSF81345">
    <property type="entry name" value="ABC transporter involved in vitamin B12 uptake, BtuC"/>
    <property type="match status" value="1"/>
</dbReference>
<evidence type="ECO:0000256" key="2">
    <source>
        <dbReference type="ARBA" id="ARBA00007935"/>
    </source>
</evidence>
<evidence type="ECO:0000256" key="6">
    <source>
        <dbReference type="ARBA" id="ARBA00022989"/>
    </source>
</evidence>